<gene>
    <name evidence="2" type="ORF">ACFSJE_11515</name>
</gene>
<feature type="compositionally biased region" description="Basic and acidic residues" evidence="1">
    <location>
        <begin position="57"/>
        <end position="67"/>
    </location>
</feature>
<reference evidence="3" key="1">
    <citation type="journal article" date="2019" name="Int. J. Syst. Evol. Microbiol.">
        <title>The Global Catalogue of Microorganisms (GCM) 10K type strain sequencing project: providing services to taxonomists for standard genome sequencing and annotation.</title>
        <authorList>
            <consortium name="The Broad Institute Genomics Platform"/>
            <consortium name="The Broad Institute Genome Sequencing Center for Infectious Disease"/>
            <person name="Wu L."/>
            <person name="Ma J."/>
        </authorList>
    </citation>
    <scope>NUCLEOTIDE SEQUENCE [LARGE SCALE GENOMIC DNA]</scope>
    <source>
        <strain evidence="3">JCM 3389</strain>
    </source>
</reference>
<feature type="region of interest" description="Disordered" evidence="1">
    <location>
        <begin position="57"/>
        <end position="76"/>
    </location>
</feature>
<dbReference type="EMBL" id="JBHUHU010000003">
    <property type="protein sequence ID" value="MFD2100408.1"/>
    <property type="molecule type" value="Genomic_DNA"/>
</dbReference>
<proteinExistence type="predicted"/>
<comment type="caution">
    <text evidence="2">The sequence shown here is derived from an EMBL/GenBank/DDBJ whole genome shotgun (WGS) entry which is preliminary data.</text>
</comment>
<organism evidence="2 3">
    <name type="scientific">Flagellimonas iocasae</name>
    <dbReference type="NCBI Taxonomy" id="2055905"/>
    <lineage>
        <taxon>Bacteria</taxon>
        <taxon>Pseudomonadati</taxon>
        <taxon>Bacteroidota</taxon>
        <taxon>Flavobacteriia</taxon>
        <taxon>Flavobacteriales</taxon>
        <taxon>Flavobacteriaceae</taxon>
        <taxon>Flagellimonas</taxon>
    </lineage>
</organism>
<dbReference type="RefSeq" id="WP_379831121.1">
    <property type="nucleotide sequence ID" value="NZ_JBHUHU010000003.1"/>
</dbReference>
<evidence type="ECO:0000256" key="1">
    <source>
        <dbReference type="SAM" id="MobiDB-lite"/>
    </source>
</evidence>
<protein>
    <submittedName>
        <fullName evidence="2">Uncharacterized protein</fullName>
    </submittedName>
</protein>
<keyword evidence="3" id="KW-1185">Reference proteome</keyword>
<name>A0ABW4Y226_9FLAO</name>
<sequence>MLRLFSISLSMLIFLQSINIHFKDLVELGSLVEHYQFHQETYSDNFLTFVSKHYGEEKTEHSQKHQEEQEEHESLPFQHQSHCSHLVVFMVSPKPILETRAEIPNSNSGNFHYDMSYSQIWEDGLFQPPKQA</sequence>
<dbReference type="Proteomes" id="UP001597342">
    <property type="component" value="Unassembled WGS sequence"/>
</dbReference>
<evidence type="ECO:0000313" key="3">
    <source>
        <dbReference type="Proteomes" id="UP001597342"/>
    </source>
</evidence>
<accession>A0ABW4Y226</accession>
<evidence type="ECO:0000313" key="2">
    <source>
        <dbReference type="EMBL" id="MFD2100408.1"/>
    </source>
</evidence>